<dbReference type="AlphaFoldDB" id="A0A0A9AYW0"/>
<evidence type="ECO:0000313" key="1">
    <source>
        <dbReference type="EMBL" id="JAD55053.1"/>
    </source>
</evidence>
<proteinExistence type="predicted"/>
<name>A0A0A9AYW0_ARUDO</name>
<reference evidence="1" key="1">
    <citation type="submission" date="2014-09" db="EMBL/GenBank/DDBJ databases">
        <authorList>
            <person name="Magalhaes I.L.F."/>
            <person name="Oliveira U."/>
            <person name="Santos F.R."/>
            <person name="Vidigal T.H.D.A."/>
            <person name="Brescovit A.D."/>
            <person name="Santos A.J."/>
        </authorList>
    </citation>
    <scope>NUCLEOTIDE SEQUENCE</scope>
    <source>
        <tissue evidence="1">Shoot tissue taken approximately 20 cm above the soil surface</tissue>
    </source>
</reference>
<reference evidence="1" key="2">
    <citation type="journal article" date="2015" name="Data Brief">
        <title>Shoot transcriptome of the giant reed, Arundo donax.</title>
        <authorList>
            <person name="Barrero R.A."/>
            <person name="Guerrero F.D."/>
            <person name="Moolhuijzen P."/>
            <person name="Goolsby J.A."/>
            <person name="Tidwell J."/>
            <person name="Bellgard S.E."/>
            <person name="Bellgard M.I."/>
        </authorList>
    </citation>
    <scope>NUCLEOTIDE SEQUENCE</scope>
    <source>
        <tissue evidence="1">Shoot tissue taken approximately 20 cm above the soil surface</tissue>
    </source>
</reference>
<accession>A0A0A9AYW0</accession>
<protein>
    <submittedName>
        <fullName evidence="1">Uncharacterized protein</fullName>
    </submittedName>
</protein>
<sequence length="39" mass="4557">MCIEYMDAGSDWSISISQDYILTHQRSIQYLCSPWTNVT</sequence>
<dbReference type="EMBL" id="GBRH01242842">
    <property type="protein sequence ID" value="JAD55053.1"/>
    <property type="molecule type" value="Transcribed_RNA"/>
</dbReference>
<organism evidence="1">
    <name type="scientific">Arundo donax</name>
    <name type="common">Giant reed</name>
    <name type="synonym">Donax arundinaceus</name>
    <dbReference type="NCBI Taxonomy" id="35708"/>
    <lineage>
        <taxon>Eukaryota</taxon>
        <taxon>Viridiplantae</taxon>
        <taxon>Streptophyta</taxon>
        <taxon>Embryophyta</taxon>
        <taxon>Tracheophyta</taxon>
        <taxon>Spermatophyta</taxon>
        <taxon>Magnoliopsida</taxon>
        <taxon>Liliopsida</taxon>
        <taxon>Poales</taxon>
        <taxon>Poaceae</taxon>
        <taxon>PACMAD clade</taxon>
        <taxon>Arundinoideae</taxon>
        <taxon>Arundineae</taxon>
        <taxon>Arundo</taxon>
    </lineage>
</organism>